<protein>
    <submittedName>
        <fullName evidence="1">Uncharacterized protein</fullName>
    </submittedName>
</protein>
<dbReference type="RefSeq" id="WP_058512047.1">
    <property type="nucleotide sequence ID" value="NZ_LNYY01000021.1"/>
</dbReference>
<comment type="caution">
    <text evidence="1">The sequence shown here is derived from an EMBL/GenBank/DDBJ whole genome shotgun (WGS) entry which is preliminary data.</text>
</comment>
<name>A0A0W0ZDW8_9GAMM</name>
<dbReference type="AlphaFoldDB" id="A0A0W0ZDW8"/>
<accession>A0A0W0ZDW8</accession>
<proteinExistence type="predicted"/>
<dbReference type="EMBL" id="LNYY01000021">
    <property type="protein sequence ID" value="KTD67022.1"/>
    <property type="molecule type" value="Genomic_DNA"/>
</dbReference>
<sequence length="167" mass="19821">MNKPHNSFRVDEYKIQASILLKSLHATNHAVAQKAARRFQNLPEFKNFSLEEIIRADMKRKHALTVIAIGIGFNSWRDLKCQLPFIRGGFLNHWFSHYAEAKLHQRTQGGFLLPFKNQFFVCDADYIRNLGFNPEDRDWTFIGNDWVHPESKEAWQRLYKKWMVIQQ</sequence>
<dbReference type="Proteomes" id="UP000054926">
    <property type="component" value="Unassembled WGS sequence"/>
</dbReference>
<organism evidence="1 2">
    <name type="scientific">Legionella steelei</name>
    <dbReference type="NCBI Taxonomy" id="947033"/>
    <lineage>
        <taxon>Bacteria</taxon>
        <taxon>Pseudomonadati</taxon>
        <taxon>Pseudomonadota</taxon>
        <taxon>Gammaproteobacteria</taxon>
        <taxon>Legionellales</taxon>
        <taxon>Legionellaceae</taxon>
        <taxon>Legionella</taxon>
    </lineage>
</organism>
<evidence type="ECO:0000313" key="2">
    <source>
        <dbReference type="Proteomes" id="UP000054926"/>
    </source>
</evidence>
<dbReference type="OrthoDB" id="8480925at2"/>
<keyword evidence="2" id="KW-1185">Reference proteome</keyword>
<dbReference type="PATRIC" id="fig|947033.5.peg.3434"/>
<gene>
    <name evidence="1" type="ORF">Lste_3228</name>
</gene>
<reference evidence="1 2" key="1">
    <citation type="submission" date="2015-11" db="EMBL/GenBank/DDBJ databases">
        <title>Genomic analysis of 38 Legionella species identifies large and diverse effector repertoires.</title>
        <authorList>
            <person name="Burstein D."/>
            <person name="Amaro F."/>
            <person name="Zusman T."/>
            <person name="Lifshitz Z."/>
            <person name="Cohen O."/>
            <person name="Gilbert J.A."/>
            <person name="Pupko T."/>
            <person name="Shuman H.A."/>
            <person name="Segal G."/>
        </authorList>
    </citation>
    <scope>NUCLEOTIDE SEQUENCE [LARGE SCALE GENOMIC DNA]</scope>
    <source>
        <strain evidence="1 2">IMVS3376</strain>
    </source>
</reference>
<evidence type="ECO:0000313" key="1">
    <source>
        <dbReference type="EMBL" id="KTD67022.1"/>
    </source>
</evidence>
<dbReference type="STRING" id="947033.Lste_3228"/>